<accession>A0A2P2PKP8</accession>
<dbReference type="EMBL" id="GGEC01074832">
    <property type="protein sequence ID" value="MBX55316.1"/>
    <property type="molecule type" value="Transcribed_RNA"/>
</dbReference>
<sequence>MLQKRMRLPGFQTHKQVLCSGRFTSSN</sequence>
<dbReference type="AlphaFoldDB" id="A0A2P2PKP8"/>
<name>A0A2P2PKP8_RHIMU</name>
<protein>
    <submittedName>
        <fullName evidence="1">Uncharacterized protein</fullName>
    </submittedName>
</protein>
<evidence type="ECO:0000313" key="1">
    <source>
        <dbReference type="EMBL" id="MBX55316.1"/>
    </source>
</evidence>
<reference evidence="1" key="1">
    <citation type="submission" date="2018-02" db="EMBL/GenBank/DDBJ databases">
        <title>Rhizophora mucronata_Transcriptome.</title>
        <authorList>
            <person name="Meera S.P."/>
            <person name="Sreeshan A."/>
            <person name="Augustine A."/>
        </authorList>
    </citation>
    <scope>NUCLEOTIDE SEQUENCE</scope>
    <source>
        <tissue evidence="1">Leaf</tissue>
    </source>
</reference>
<organism evidence="1">
    <name type="scientific">Rhizophora mucronata</name>
    <name type="common">Asiatic mangrove</name>
    <dbReference type="NCBI Taxonomy" id="61149"/>
    <lineage>
        <taxon>Eukaryota</taxon>
        <taxon>Viridiplantae</taxon>
        <taxon>Streptophyta</taxon>
        <taxon>Embryophyta</taxon>
        <taxon>Tracheophyta</taxon>
        <taxon>Spermatophyta</taxon>
        <taxon>Magnoliopsida</taxon>
        <taxon>eudicotyledons</taxon>
        <taxon>Gunneridae</taxon>
        <taxon>Pentapetalae</taxon>
        <taxon>rosids</taxon>
        <taxon>fabids</taxon>
        <taxon>Malpighiales</taxon>
        <taxon>Rhizophoraceae</taxon>
        <taxon>Rhizophora</taxon>
    </lineage>
</organism>
<proteinExistence type="predicted"/>